<keyword evidence="4" id="KW-1185">Reference proteome</keyword>
<evidence type="ECO:0000259" key="2">
    <source>
        <dbReference type="Pfam" id="PF20155"/>
    </source>
</evidence>
<feature type="transmembrane region" description="Helical" evidence="1">
    <location>
        <begin position="510"/>
        <end position="529"/>
    </location>
</feature>
<feature type="domain" description="Tape measure protein N-terminal" evidence="2">
    <location>
        <begin position="92"/>
        <end position="266"/>
    </location>
</feature>
<name>A0ABM7QWU4_LATCU</name>
<dbReference type="Proteomes" id="UP000825100">
    <property type="component" value="Chromosome"/>
</dbReference>
<proteinExistence type="predicted"/>
<dbReference type="EMBL" id="AP024685">
    <property type="protein sequence ID" value="BCX31326.1"/>
    <property type="molecule type" value="Genomic_DNA"/>
</dbReference>
<evidence type="ECO:0000313" key="3">
    <source>
        <dbReference type="EMBL" id="BCX31326.1"/>
    </source>
</evidence>
<dbReference type="Pfam" id="PF20155">
    <property type="entry name" value="TMP_3"/>
    <property type="match status" value="1"/>
</dbReference>
<evidence type="ECO:0000256" key="1">
    <source>
        <dbReference type="SAM" id="Phobius"/>
    </source>
</evidence>
<gene>
    <name evidence="3" type="ORF">LTWDN19_18930</name>
</gene>
<dbReference type="InterPro" id="IPR013491">
    <property type="entry name" value="Tape_meas_N"/>
</dbReference>
<protein>
    <recommendedName>
        <fullName evidence="2">Tape measure protein N-terminal domain-containing protein</fullName>
    </recommendedName>
</protein>
<organism evidence="3 4">
    <name type="scientific">Latilactobacillus curvatus</name>
    <name type="common">Lactobacillus curvatus</name>
    <dbReference type="NCBI Taxonomy" id="28038"/>
    <lineage>
        <taxon>Bacteria</taxon>
        <taxon>Bacillati</taxon>
        <taxon>Bacillota</taxon>
        <taxon>Bacilli</taxon>
        <taxon>Lactobacillales</taxon>
        <taxon>Lactobacillaceae</taxon>
        <taxon>Latilactobacillus</taxon>
    </lineage>
</organism>
<accession>A0ABM7QWU4</accession>
<feature type="transmembrane region" description="Helical" evidence="1">
    <location>
        <begin position="455"/>
        <end position="473"/>
    </location>
</feature>
<reference evidence="3 4" key="1">
    <citation type="submission" date="2021-05" db="EMBL/GenBank/DDBJ databases">
        <title>Complete Genome Sequence of Latilactobacillus sp. Strain WDN19, a High D-Aspartate-producing Lactic Acid Bacterium Isolated from a Japanese Pickle.</title>
        <authorList>
            <person name="Kajitani K."/>
            <person name="Takahashi S."/>
        </authorList>
    </citation>
    <scope>NUCLEOTIDE SEQUENCE [LARGE SCALE GENOMIC DNA]</scope>
    <source>
        <strain evidence="3 4">WDN19</strain>
    </source>
</reference>
<dbReference type="NCBIfam" id="TIGR02675">
    <property type="entry name" value="tape_meas_nterm"/>
    <property type="match status" value="1"/>
</dbReference>
<keyword evidence="1" id="KW-0472">Membrane</keyword>
<feature type="transmembrane region" description="Helical" evidence="1">
    <location>
        <begin position="541"/>
        <end position="563"/>
    </location>
</feature>
<keyword evidence="1" id="KW-0812">Transmembrane</keyword>
<feature type="transmembrane region" description="Helical" evidence="1">
    <location>
        <begin position="658"/>
        <end position="681"/>
    </location>
</feature>
<evidence type="ECO:0000313" key="4">
    <source>
        <dbReference type="Proteomes" id="UP000825100"/>
    </source>
</evidence>
<sequence length="917" mass="96353">MADGTVKITIEADGNKAIKSAKDLENVFGQLGKGGKTNGLTSDLDGVAKHSNTAKIGVMDLAKSIGLVKVASAAFSFVKSGLGEIVKGLNESSATWKTFEGNMKGFGKSGAEIVKVKKELQSYAQATIYSASDMASTYAQLAAVGTKNTTQLVKGFGGLAAAAEDPQQAMKSLSQQATQMAAKPKVAWEDFKIMLEQTPAGMAAVAKEMGMSLTDLVSKIQDGSIKTDDFFDAIAKAGNNDSFGKMATQYKTVGEAMDGLVETLTNKLQPAFDQLSKMVIGWVSSFTDSLDNIDLGGMINSVMSAFNGLSKKLFPIFGNLKTLFTEALSSINFSVVSKALQDGMKPITALFNGLLAIVNDVIVHILEIFKSMKPAIEQVFNSNAGATFGKAMSSAADMIRAAFKAVITVASNLTKIITSIDWVPVFTAAKGAIDLMYSAIKKIADLLKVAFKSDAFQALIVGIIAGVAAFELIKGAVTAFQTAMTAFNAVMQIGAAVQTAFNAIMAVNPFILIGVALAALVAGLVYFFTQTESGKEIWANFTAFLTQTWQATVAVAQTIWTALAAFFSGLWTGITTFATAIWTSLVASLGGIWNGLVTYASGVFNLLKAVIMGPILLLVDLVTGNFDQMKSDAILIWNSIKAAAGQIWNGLSAMVSGIVSNFVSSVSGLFRAMAGLVVGIWNGLKAMVVGIAQGIASGAINAWNGMVSGVRGIISSVRSIFNSLRDINLFSIGKHIVQGLIDGIGGMIGNVRDKISELASTVTNGIRKALKIHSPSRVMAELGMYTGMGFSNGIEGMIPTAKKMSKKLAEAAMINKTFGVNSEFAGITAESASGIGRGVTPTNSVVNNYSNVATTTVQTAKESNDKVLEALNKIANNRPVAVVDGSSFAPAYEQYGSTETARRSQMKGRGLAVDSKF</sequence>
<keyword evidence="1" id="KW-1133">Transmembrane helix</keyword>
<feature type="transmembrane region" description="Helical" evidence="1">
    <location>
        <begin position="569"/>
        <end position="589"/>
    </location>
</feature>